<organism evidence="1 2">
    <name type="scientific">Trifolium pratense</name>
    <name type="common">Red clover</name>
    <dbReference type="NCBI Taxonomy" id="57577"/>
    <lineage>
        <taxon>Eukaryota</taxon>
        <taxon>Viridiplantae</taxon>
        <taxon>Streptophyta</taxon>
        <taxon>Embryophyta</taxon>
        <taxon>Tracheophyta</taxon>
        <taxon>Spermatophyta</taxon>
        <taxon>Magnoliopsida</taxon>
        <taxon>eudicotyledons</taxon>
        <taxon>Gunneridae</taxon>
        <taxon>Pentapetalae</taxon>
        <taxon>rosids</taxon>
        <taxon>fabids</taxon>
        <taxon>Fabales</taxon>
        <taxon>Fabaceae</taxon>
        <taxon>Papilionoideae</taxon>
        <taxon>50 kb inversion clade</taxon>
        <taxon>NPAAA clade</taxon>
        <taxon>Hologalegina</taxon>
        <taxon>IRL clade</taxon>
        <taxon>Trifolieae</taxon>
        <taxon>Trifolium</taxon>
    </lineage>
</organism>
<proteinExistence type="predicted"/>
<evidence type="ECO:0000313" key="1">
    <source>
        <dbReference type="EMBL" id="PNY00350.1"/>
    </source>
</evidence>
<reference evidence="1 2" key="1">
    <citation type="journal article" date="2014" name="Am. J. Bot.">
        <title>Genome assembly and annotation for red clover (Trifolium pratense; Fabaceae).</title>
        <authorList>
            <person name="Istvanek J."/>
            <person name="Jaros M."/>
            <person name="Krenek A."/>
            <person name="Repkova J."/>
        </authorList>
    </citation>
    <scope>NUCLEOTIDE SEQUENCE [LARGE SCALE GENOMIC DNA]</scope>
    <source>
        <strain evidence="2">cv. Tatra</strain>
        <tissue evidence="1">Young leaves</tissue>
    </source>
</reference>
<dbReference type="Proteomes" id="UP000236291">
    <property type="component" value="Unassembled WGS sequence"/>
</dbReference>
<dbReference type="AlphaFoldDB" id="A0A2K3NBG6"/>
<dbReference type="EMBL" id="ASHM01018826">
    <property type="protein sequence ID" value="PNY00350.1"/>
    <property type="molecule type" value="Genomic_DNA"/>
</dbReference>
<accession>A0A2K3NBG6</accession>
<evidence type="ECO:0000313" key="2">
    <source>
        <dbReference type="Proteomes" id="UP000236291"/>
    </source>
</evidence>
<gene>
    <name evidence="1" type="ORF">L195_g023630</name>
</gene>
<comment type="caution">
    <text evidence="1">The sequence shown here is derived from an EMBL/GenBank/DDBJ whole genome shotgun (WGS) entry which is preliminary data.</text>
</comment>
<feature type="non-terminal residue" evidence="1">
    <location>
        <position position="1"/>
    </location>
</feature>
<reference evidence="1 2" key="2">
    <citation type="journal article" date="2017" name="Front. Plant Sci.">
        <title>Gene Classification and Mining of Molecular Markers Useful in Red Clover (Trifolium pratense) Breeding.</title>
        <authorList>
            <person name="Istvanek J."/>
            <person name="Dluhosova J."/>
            <person name="Dluhos P."/>
            <person name="Patkova L."/>
            <person name="Nedelnik J."/>
            <person name="Repkova J."/>
        </authorList>
    </citation>
    <scope>NUCLEOTIDE SEQUENCE [LARGE SCALE GENOMIC DNA]</scope>
    <source>
        <strain evidence="2">cv. Tatra</strain>
        <tissue evidence="1">Young leaves</tissue>
    </source>
</reference>
<protein>
    <submittedName>
        <fullName evidence="1">Uncharacterized protein</fullName>
    </submittedName>
</protein>
<name>A0A2K3NBG6_TRIPR</name>
<sequence>VQKSGAIKTVYETTTVLLSTQCSGKLFLQKLVSIILMRILLSIKPSLPLACVSGTSKVFYSWLELIRYHTTSKVLRERHWDSFDFRTLQ</sequence>